<dbReference type="OrthoDB" id="9806013at2"/>
<sequence length="367" mass="42724">MPDYKSVVVSTTDKKKNKKKKKENAALAIVKGLIPWKGDSVGEIIRKIVFLVSIVALCAAVLIIIDKYMFEPERQRNEYQSSILQLGNHEPTAEEIAELPEKAINTEYAPFYAINNDFVGWLSIKGINVNYPVVQGKNNTDYLEKDFYGNYSKNGTIFADYENEFKNTGETSANTILYGHNLRTENFFAEITEYRRVDLDKSLEFLKEHPVIEFNTLYEKAKYKIFSVMLINTREEYGDVFNYPAILNFANRDEFNYFTSECLDRSEFFTGVDMKYGDKFLTLSTCEFEVGLYDMRIVVVARKVRDGESDSFTDEQIKSFKRNPDTKQCRTIRELYYYGKEWSGRYWNPAWIEGFKKDSSFKTESSD</sequence>
<feature type="transmembrane region" description="Helical" evidence="3">
    <location>
        <begin position="44"/>
        <end position="65"/>
    </location>
</feature>
<evidence type="ECO:0000256" key="3">
    <source>
        <dbReference type="SAM" id="Phobius"/>
    </source>
</evidence>
<organism evidence="4 5">
    <name type="scientific">[Eubacterium] siraeum</name>
    <dbReference type="NCBI Taxonomy" id="39492"/>
    <lineage>
        <taxon>Bacteria</taxon>
        <taxon>Bacillati</taxon>
        <taxon>Bacillota</taxon>
        <taxon>Clostridia</taxon>
        <taxon>Eubacteriales</taxon>
        <taxon>Oscillospiraceae</taxon>
        <taxon>Oscillospiraceae incertae sedis</taxon>
    </lineage>
</organism>
<keyword evidence="3" id="KW-1133">Transmembrane helix</keyword>
<proteinExistence type="predicted"/>
<dbReference type="CDD" id="cd05826">
    <property type="entry name" value="Sortase_B"/>
    <property type="match status" value="1"/>
</dbReference>
<protein>
    <submittedName>
        <fullName evidence="4">Sortase, SrtB family</fullName>
    </submittedName>
</protein>
<evidence type="ECO:0000256" key="1">
    <source>
        <dbReference type="ARBA" id="ARBA00022801"/>
    </source>
</evidence>
<dbReference type="Gene3D" id="2.40.260.10">
    <property type="entry name" value="Sortase"/>
    <property type="match status" value="1"/>
</dbReference>
<keyword evidence="1" id="KW-0378">Hydrolase</keyword>
<keyword evidence="3" id="KW-0472">Membrane</keyword>
<gene>
    <name evidence="4" type="ORF">ERS852540_01683</name>
</gene>
<feature type="active site" description="Proton donor/acceptor" evidence="2">
    <location>
        <position position="180"/>
    </location>
</feature>
<accession>A0A174ZTU4</accession>
<dbReference type="EMBL" id="CZBY01000013">
    <property type="protein sequence ID" value="CUQ88259.1"/>
    <property type="molecule type" value="Genomic_DNA"/>
</dbReference>
<dbReference type="STRING" id="39492.ERS852540_01683"/>
<dbReference type="Pfam" id="PF04203">
    <property type="entry name" value="Sortase"/>
    <property type="match status" value="1"/>
</dbReference>
<evidence type="ECO:0000313" key="4">
    <source>
        <dbReference type="EMBL" id="CUQ88259.1"/>
    </source>
</evidence>
<name>A0A174ZTU4_9FIRM</name>
<dbReference type="NCBIfam" id="TIGR03064">
    <property type="entry name" value="sortase_srtB"/>
    <property type="match status" value="1"/>
</dbReference>
<dbReference type="InterPro" id="IPR023365">
    <property type="entry name" value="Sortase_dom-sf"/>
</dbReference>
<evidence type="ECO:0000256" key="2">
    <source>
        <dbReference type="PIRSR" id="PIRSR605754-1"/>
    </source>
</evidence>
<reference evidence="4 5" key="1">
    <citation type="submission" date="2015-09" db="EMBL/GenBank/DDBJ databases">
        <authorList>
            <consortium name="Pathogen Informatics"/>
        </authorList>
    </citation>
    <scope>NUCLEOTIDE SEQUENCE [LARGE SCALE GENOMIC DNA]</scope>
    <source>
        <strain evidence="4 5">2789STDY5834928</strain>
    </source>
</reference>
<evidence type="ECO:0000313" key="5">
    <source>
        <dbReference type="Proteomes" id="UP000095662"/>
    </source>
</evidence>
<feature type="active site" description="Acyl-thioester intermediate" evidence="2">
    <location>
        <position position="286"/>
    </location>
</feature>
<dbReference type="InterPro" id="IPR005754">
    <property type="entry name" value="Sortase"/>
</dbReference>
<keyword evidence="3" id="KW-0812">Transmembrane</keyword>
<dbReference type="GO" id="GO:0016787">
    <property type="term" value="F:hydrolase activity"/>
    <property type="evidence" value="ECO:0007669"/>
    <property type="project" value="UniProtKB-KW"/>
</dbReference>
<dbReference type="AlphaFoldDB" id="A0A174ZTU4"/>
<dbReference type="InterPro" id="IPR009835">
    <property type="entry name" value="SrtB"/>
</dbReference>
<dbReference type="Proteomes" id="UP000095662">
    <property type="component" value="Unassembled WGS sequence"/>
</dbReference>
<dbReference type="SUPFAM" id="SSF63817">
    <property type="entry name" value="Sortase"/>
    <property type="match status" value="1"/>
</dbReference>